<dbReference type="Pfam" id="PF05795">
    <property type="entry name" value="Plasmodium_Vir"/>
    <property type="match status" value="1"/>
</dbReference>
<dbReference type="Proteomes" id="UP000053562">
    <property type="component" value="Unassembled WGS sequence"/>
</dbReference>
<evidence type="ECO:0000313" key="1">
    <source>
        <dbReference type="EMBL" id="KMZ77075.1"/>
    </source>
</evidence>
<reference evidence="1 2" key="1">
    <citation type="submission" date="2011-08" db="EMBL/GenBank/DDBJ databases">
        <title>The Genome Sequence of Plasmodium vivax India VII.</title>
        <authorList>
            <consortium name="The Broad Institute Genome Sequencing Platform"/>
            <consortium name="The Broad Institute Genome Sequencing Center for Infectious Disease"/>
            <person name="Neafsey D."/>
            <person name="Carlton J."/>
            <person name="Barnwell J."/>
            <person name="Collins W."/>
            <person name="Escalante A."/>
            <person name="Mullikin J."/>
            <person name="Saul A."/>
            <person name="Guigo R."/>
            <person name="Camara F."/>
            <person name="Young S.K."/>
            <person name="Zeng Q."/>
            <person name="Gargeya S."/>
            <person name="Fitzgerald M."/>
            <person name="Haas B."/>
            <person name="Abouelleil A."/>
            <person name="Alvarado L."/>
            <person name="Arachchi H.M."/>
            <person name="Berlin A."/>
            <person name="Brown A."/>
            <person name="Chapman S.B."/>
            <person name="Chen Z."/>
            <person name="Dunbar C."/>
            <person name="Freedman E."/>
            <person name="Gearin G."/>
            <person name="Gellesch M."/>
            <person name="Goldberg J."/>
            <person name="Griggs A."/>
            <person name="Gujja S."/>
            <person name="Heiman D."/>
            <person name="Howarth C."/>
            <person name="Larson L."/>
            <person name="Lui A."/>
            <person name="MacDonald P.J.P."/>
            <person name="Montmayeur A."/>
            <person name="Murphy C."/>
            <person name="Neiman D."/>
            <person name="Pearson M."/>
            <person name="Priest M."/>
            <person name="Roberts A."/>
            <person name="Saif S."/>
            <person name="Shea T."/>
            <person name="Shenoy N."/>
            <person name="Sisk P."/>
            <person name="Stolte C."/>
            <person name="Sykes S."/>
            <person name="Wortman J."/>
            <person name="Nusbaum C."/>
            <person name="Birren B."/>
        </authorList>
    </citation>
    <scope>NUCLEOTIDE SEQUENCE [LARGE SCALE GENOMIC DNA]</scope>
    <source>
        <strain evidence="1 2">India VII</strain>
    </source>
</reference>
<name>A0A0J9S2U4_PLAVI</name>
<gene>
    <name evidence="1" type="ORF">PVIIG_05450</name>
</gene>
<dbReference type="EMBL" id="KQ234517">
    <property type="protein sequence ID" value="KMZ77075.1"/>
    <property type="molecule type" value="Genomic_DNA"/>
</dbReference>
<evidence type="ECO:0000313" key="2">
    <source>
        <dbReference type="Proteomes" id="UP000053562"/>
    </source>
</evidence>
<evidence type="ECO:0008006" key="3">
    <source>
        <dbReference type="Google" id="ProtNLM"/>
    </source>
</evidence>
<dbReference type="AlphaFoldDB" id="A0A0J9S2U4"/>
<proteinExistence type="predicted"/>
<sequence>MNYAINCKDIDISVISHIYTNCDELQVQLSKYPNFNKFCYKFTRNIVKVIVELSDTPNVMENFNFLNYWIYDQVGKNNFYVNNCDLSESNVIVNIPVLWDNYDEKYKGKFETYRISVSDYNHLKSLYDCSQDYIILRSSKHICENISKTYCCSYIDEVKPGCSNPNGATLCDLFKHIEEAKNSQELLEHVKRDDNDIDKALLKY</sequence>
<protein>
    <recommendedName>
        <fullName evidence="3">PIR Superfamily Protein</fullName>
    </recommendedName>
</protein>
<dbReference type="InterPro" id="IPR008780">
    <property type="entry name" value="Plasmodium_Vir"/>
</dbReference>
<organism evidence="1 2">
    <name type="scientific">Plasmodium vivax India VII</name>
    <dbReference type="NCBI Taxonomy" id="1077284"/>
    <lineage>
        <taxon>Eukaryota</taxon>
        <taxon>Sar</taxon>
        <taxon>Alveolata</taxon>
        <taxon>Apicomplexa</taxon>
        <taxon>Aconoidasida</taxon>
        <taxon>Haemosporida</taxon>
        <taxon>Plasmodiidae</taxon>
        <taxon>Plasmodium</taxon>
        <taxon>Plasmodium (Plasmodium)</taxon>
    </lineage>
</organism>
<accession>A0A0J9S2U4</accession>